<proteinExistence type="predicted"/>
<sequence>MKFFAVTSFCLLVICATTVSAATDAEKACGFAEKIGSPCVIKLDKGHTVPGTCQKKTGFKVLRHRTCVPTAGGAAPAGETSPSPAASSDAASPTGAASSGSADTSSASTT</sequence>
<keyword evidence="4" id="KW-1185">Reference proteome</keyword>
<dbReference type="AlphaFoldDB" id="A0A9W9ALR3"/>
<feature type="chain" id="PRO_5040824748" evidence="2">
    <location>
        <begin position="22"/>
        <end position="110"/>
    </location>
</feature>
<dbReference type="Proteomes" id="UP001150266">
    <property type="component" value="Unassembled WGS sequence"/>
</dbReference>
<keyword evidence="2" id="KW-0732">Signal</keyword>
<gene>
    <name evidence="3" type="ORF">J3R30DRAFT_3449475</name>
</gene>
<dbReference type="EMBL" id="JAOTPV010000004">
    <property type="protein sequence ID" value="KAJ4483552.1"/>
    <property type="molecule type" value="Genomic_DNA"/>
</dbReference>
<name>A0A9W9ALR3_9AGAR</name>
<protein>
    <submittedName>
        <fullName evidence="3">Uncharacterized protein</fullName>
    </submittedName>
</protein>
<feature type="signal peptide" evidence="2">
    <location>
        <begin position="1"/>
        <end position="21"/>
    </location>
</feature>
<comment type="caution">
    <text evidence="3">The sequence shown here is derived from an EMBL/GenBank/DDBJ whole genome shotgun (WGS) entry which is preliminary data.</text>
</comment>
<organism evidence="3 4">
    <name type="scientific">Lentinula aciculospora</name>
    <dbReference type="NCBI Taxonomy" id="153920"/>
    <lineage>
        <taxon>Eukaryota</taxon>
        <taxon>Fungi</taxon>
        <taxon>Dikarya</taxon>
        <taxon>Basidiomycota</taxon>
        <taxon>Agaricomycotina</taxon>
        <taxon>Agaricomycetes</taxon>
        <taxon>Agaricomycetidae</taxon>
        <taxon>Agaricales</taxon>
        <taxon>Marasmiineae</taxon>
        <taxon>Omphalotaceae</taxon>
        <taxon>Lentinula</taxon>
    </lineage>
</organism>
<evidence type="ECO:0000256" key="2">
    <source>
        <dbReference type="SAM" id="SignalP"/>
    </source>
</evidence>
<reference evidence="3" key="1">
    <citation type="submission" date="2022-08" db="EMBL/GenBank/DDBJ databases">
        <title>A Global Phylogenomic Analysis of the Shiitake Genus Lentinula.</title>
        <authorList>
            <consortium name="DOE Joint Genome Institute"/>
            <person name="Sierra-Patev S."/>
            <person name="Min B."/>
            <person name="Naranjo-Ortiz M."/>
            <person name="Looney B."/>
            <person name="Konkel Z."/>
            <person name="Slot J.C."/>
            <person name="Sakamoto Y."/>
            <person name="Steenwyk J.L."/>
            <person name="Rokas A."/>
            <person name="Carro J."/>
            <person name="Camarero S."/>
            <person name="Ferreira P."/>
            <person name="Molpeceres G."/>
            <person name="Ruiz-Duenas F.J."/>
            <person name="Serrano A."/>
            <person name="Henrissat B."/>
            <person name="Drula E."/>
            <person name="Hughes K.W."/>
            <person name="Mata J.L."/>
            <person name="Ishikawa N.K."/>
            <person name="Vargas-Isla R."/>
            <person name="Ushijima S."/>
            <person name="Smith C.A."/>
            <person name="Ahrendt S."/>
            <person name="Andreopoulos W."/>
            <person name="He G."/>
            <person name="Labutti K."/>
            <person name="Lipzen A."/>
            <person name="Ng V."/>
            <person name="Riley R."/>
            <person name="Sandor L."/>
            <person name="Barry K."/>
            <person name="Martinez A.T."/>
            <person name="Xiao Y."/>
            <person name="Gibbons J.G."/>
            <person name="Terashima K."/>
            <person name="Grigoriev I.V."/>
            <person name="Hibbett D.S."/>
        </authorList>
    </citation>
    <scope>NUCLEOTIDE SEQUENCE</scope>
    <source>
        <strain evidence="3">JLM2183</strain>
    </source>
</reference>
<feature type="region of interest" description="Disordered" evidence="1">
    <location>
        <begin position="72"/>
        <end position="110"/>
    </location>
</feature>
<evidence type="ECO:0000313" key="3">
    <source>
        <dbReference type="EMBL" id="KAJ4483552.1"/>
    </source>
</evidence>
<accession>A0A9W9ALR3</accession>
<dbReference type="OrthoDB" id="2999489at2759"/>
<evidence type="ECO:0000313" key="4">
    <source>
        <dbReference type="Proteomes" id="UP001150266"/>
    </source>
</evidence>
<evidence type="ECO:0000256" key="1">
    <source>
        <dbReference type="SAM" id="MobiDB-lite"/>
    </source>
</evidence>